<dbReference type="CDD" id="cd02540">
    <property type="entry name" value="GT2_GlmU_N_bac"/>
    <property type="match status" value="1"/>
</dbReference>
<evidence type="ECO:0000256" key="2">
    <source>
        <dbReference type="ARBA" id="ARBA00005166"/>
    </source>
</evidence>
<keyword evidence="13 20" id="KW-0573">Peptidoglycan synthesis</keyword>
<dbReference type="HAMAP" id="MF_01631">
    <property type="entry name" value="GlmU"/>
    <property type="match status" value="1"/>
</dbReference>
<dbReference type="GO" id="GO:0000287">
    <property type="term" value="F:magnesium ion binding"/>
    <property type="evidence" value="ECO:0007669"/>
    <property type="project" value="UniProtKB-UniRule"/>
</dbReference>
<comment type="pathway">
    <text evidence="2 20">Nucleotide-sugar biosynthesis; UDP-N-acetyl-alpha-D-glucosamine biosynthesis; N-acetyl-alpha-D-glucosamine 1-phosphate from alpha-D-glucosamine 6-phosphate (route II): step 2/2.</text>
</comment>
<feature type="binding site" evidence="20">
    <location>
        <position position="159"/>
    </location>
    <ligand>
        <name>UDP-N-acetyl-alpha-D-glucosamine</name>
        <dbReference type="ChEBI" id="CHEBI:57705"/>
    </ligand>
</feature>
<comment type="similarity">
    <text evidence="5 20">In the N-terminal section; belongs to the N-acetylglucosamine-1-phosphate uridyltransferase family.</text>
</comment>
<evidence type="ECO:0000256" key="9">
    <source>
        <dbReference type="ARBA" id="ARBA00022723"/>
    </source>
</evidence>
<dbReference type="GO" id="GO:0005737">
    <property type="term" value="C:cytoplasm"/>
    <property type="evidence" value="ECO:0007669"/>
    <property type="project" value="UniProtKB-SubCell"/>
</dbReference>
<comment type="pathway">
    <text evidence="20">Bacterial outer membrane biogenesis; LPS lipid A biosynthesis.</text>
</comment>
<feature type="binding site" evidence="20">
    <location>
        <position position="174"/>
    </location>
    <ligand>
        <name>UDP-N-acetyl-alpha-D-glucosamine</name>
        <dbReference type="ChEBI" id="CHEBI:57705"/>
    </ligand>
</feature>
<comment type="subcellular location">
    <subcellularLocation>
        <location evidence="1 20">Cytoplasm</location>
    </subcellularLocation>
</comment>
<feature type="binding site" evidence="20">
    <location>
        <position position="337"/>
    </location>
    <ligand>
        <name>UDP-N-acetyl-alpha-D-glucosamine</name>
        <dbReference type="ChEBI" id="CHEBI:57705"/>
    </ligand>
</feature>
<keyword evidence="14 20" id="KW-0511">Multifunctional enzyme</keyword>
<keyword evidence="11 20" id="KW-0460">Magnesium</keyword>
<evidence type="ECO:0000256" key="1">
    <source>
        <dbReference type="ARBA" id="ARBA00004496"/>
    </source>
</evidence>
<dbReference type="EC" id="2.3.1.157" evidence="20"/>
<protein>
    <recommendedName>
        <fullName evidence="20">Bifunctional protein GlmU</fullName>
    </recommendedName>
    <domain>
        <recommendedName>
            <fullName evidence="20">UDP-N-acetylglucosamine pyrophosphorylase</fullName>
            <ecNumber evidence="20">2.7.7.23</ecNumber>
        </recommendedName>
        <alternativeName>
            <fullName evidence="20">N-acetylglucosamine-1-phosphate uridyltransferase</fullName>
        </alternativeName>
    </domain>
    <domain>
        <recommendedName>
            <fullName evidence="20">Glucosamine-1-phosphate N-acetyltransferase</fullName>
            <ecNumber evidence="20">2.3.1.157</ecNumber>
        </recommendedName>
    </domain>
</protein>
<feature type="active site" description="Proton acceptor" evidence="20">
    <location>
        <position position="367"/>
    </location>
</feature>
<evidence type="ECO:0000313" key="23">
    <source>
        <dbReference type="Proteomes" id="UP000322619"/>
    </source>
</evidence>
<feature type="region of interest" description="N-acetyltransferase" evidence="20">
    <location>
        <begin position="256"/>
        <end position="456"/>
    </location>
</feature>
<evidence type="ECO:0000256" key="10">
    <source>
        <dbReference type="ARBA" id="ARBA00022737"/>
    </source>
</evidence>
<dbReference type="InterPro" id="IPR029044">
    <property type="entry name" value="Nucleotide-diphossugar_trans"/>
</dbReference>
<feature type="binding site" evidence="20">
    <location>
        <position position="232"/>
    </location>
    <ligand>
        <name>Mg(2+)</name>
        <dbReference type="ChEBI" id="CHEBI:18420"/>
    </ligand>
</feature>
<dbReference type="NCBIfam" id="TIGR01173">
    <property type="entry name" value="glmU"/>
    <property type="match status" value="1"/>
</dbReference>
<evidence type="ECO:0000256" key="8">
    <source>
        <dbReference type="ARBA" id="ARBA00022695"/>
    </source>
</evidence>
<dbReference type="Gene3D" id="3.90.550.10">
    <property type="entry name" value="Spore Coat Polysaccharide Biosynthesis Protein SpsA, Chain A"/>
    <property type="match status" value="1"/>
</dbReference>
<evidence type="ECO:0000256" key="6">
    <source>
        <dbReference type="ARBA" id="ARBA00022490"/>
    </source>
</evidence>
<keyword evidence="6 20" id="KW-0963">Cytoplasm</keyword>
<name>A0A5D0WJR2_9FIRM</name>
<evidence type="ECO:0000256" key="13">
    <source>
        <dbReference type="ARBA" id="ARBA00022984"/>
    </source>
</evidence>
<reference evidence="22 23" key="1">
    <citation type="submission" date="2019-08" db="EMBL/GenBank/DDBJ databases">
        <title>Isolation and enrichment of carboxydotrophic bacteria from anaerobic sludge for the production of bio-based chemicals from syngas.</title>
        <authorList>
            <person name="Antares A.L."/>
            <person name="Moreira J."/>
            <person name="Diender M."/>
            <person name="Parshina S.N."/>
            <person name="Stams A.J.M."/>
            <person name="Alves M."/>
            <person name="Alves J.I."/>
            <person name="Sousa D.Z."/>
        </authorList>
    </citation>
    <scope>NUCLEOTIDE SEQUENCE [LARGE SCALE GENOMIC DNA]</scope>
    <source>
        <strain evidence="22 23">JM</strain>
    </source>
</reference>
<dbReference type="InterPro" id="IPR001451">
    <property type="entry name" value="Hexapep"/>
</dbReference>
<feature type="binding site" evidence="20">
    <location>
        <begin position="390"/>
        <end position="391"/>
    </location>
    <ligand>
        <name>acetyl-CoA</name>
        <dbReference type="ChEBI" id="CHEBI:57288"/>
    </ligand>
</feature>
<evidence type="ECO:0000256" key="5">
    <source>
        <dbReference type="ARBA" id="ARBA00007947"/>
    </source>
</evidence>
<keyword evidence="9 20" id="KW-0479">Metal-binding</keyword>
<dbReference type="EC" id="2.7.7.23" evidence="20"/>
<dbReference type="SUPFAM" id="SSF51161">
    <property type="entry name" value="Trimeric LpxA-like enzymes"/>
    <property type="match status" value="1"/>
</dbReference>
<keyword evidence="12 20" id="KW-0133">Cell shape</keyword>
<keyword evidence="10 20" id="KW-0677">Repeat</keyword>
<gene>
    <name evidence="20 22" type="primary">glmU</name>
    <name evidence="22" type="ORF">FXB42_11535</name>
</gene>
<dbReference type="CDD" id="cd03353">
    <property type="entry name" value="LbH_GlmU_C"/>
    <property type="match status" value="1"/>
</dbReference>
<comment type="catalytic activity">
    <reaction evidence="18 20">
        <text>N-acetyl-alpha-D-glucosamine 1-phosphate + UTP + H(+) = UDP-N-acetyl-alpha-D-glucosamine + diphosphate</text>
        <dbReference type="Rhea" id="RHEA:13509"/>
        <dbReference type="ChEBI" id="CHEBI:15378"/>
        <dbReference type="ChEBI" id="CHEBI:33019"/>
        <dbReference type="ChEBI" id="CHEBI:46398"/>
        <dbReference type="ChEBI" id="CHEBI:57705"/>
        <dbReference type="ChEBI" id="CHEBI:57776"/>
        <dbReference type="EC" id="2.7.7.23"/>
    </reaction>
</comment>
<evidence type="ECO:0000256" key="7">
    <source>
        <dbReference type="ARBA" id="ARBA00022679"/>
    </source>
</evidence>
<feature type="binding site" evidence="20">
    <location>
        <position position="27"/>
    </location>
    <ligand>
        <name>UDP-N-acetyl-alpha-D-glucosamine</name>
        <dbReference type="ChEBI" id="CHEBI:57705"/>
    </ligand>
</feature>
<evidence type="ECO:0000256" key="4">
    <source>
        <dbReference type="ARBA" id="ARBA00007707"/>
    </source>
</evidence>
<dbReference type="GO" id="GO:0000902">
    <property type="term" value="P:cell morphogenesis"/>
    <property type="evidence" value="ECO:0007669"/>
    <property type="project" value="UniProtKB-UniRule"/>
</dbReference>
<evidence type="ECO:0000259" key="21">
    <source>
        <dbReference type="Pfam" id="PF00483"/>
    </source>
</evidence>
<dbReference type="GO" id="GO:0003977">
    <property type="term" value="F:UDP-N-acetylglucosamine diphosphorylase activity"/>
    <property type="evidence" value="ECO:0007669"/>
    <property type="project" value="UniProtKB-UniRule"/>
</dbReference>
<dbReference type="Pfam" id="PF00483">
    <property type="entry name" value="NTP_transferase"/>
    <property type="match status" value="1"/>
</dbReference>
<feature type="binding site" evidence="20">
    <location>
        <position position="232"/>
    </location>
    <ligand>
        <name>UDP-N-acetyl-alpha-D-glucosamine</name>
        <dbReference type="ChEBI" id="CHEBI:57705"/>
    </ligand>
</feature>
<comment type="function">
    <text evidence="19 20">Catalyzes the last two sequential reactions in the de novo biosynthetic pathway for UDP-N-acetylglucosamine (UDP-GlcNAc). The C-terminal domain catalyzes the transfer of acetyl group from acetyl coenzyme A to glucosamine-1-phosphate (GlcN-1-P) to produce N-acetylglucosamine-1-phosphate (GlcNAc-1-P), which is converted into UDP-GlcNAc by the transfer of uridine 5-monophosphate (from uridine 5-triphosphate), a reaction catalyzed by the N-terminal domain.</text>
</comment>
<feature type="binding site" evidence="20">
    <location>
        <position position="381"/>
    </location>
    <ligand>
        <name>UDP-N-acetyl-alpha-D-glucosamine</name>
        <dbReference type="ChEBI" id="CHEBI:57705"/>
    </ligand>
</feature>
<evidence type="ECO:0000256" key="15">
    <source>
        <dbReference type="ARBA" id="ARBA00023315"/>
    </source>
</evidence>
<dbReference type="Proteomes" id="UP000322619">
    <property type="component" value="Unassembled WGS sequence"/>
</dbReference>
<keyword evidence="7 20" id="KW-0808">Transferase</keyword>
<dbReference type="PANTHER" id="PTHR43584:SF3">
    <property type="entry name" value="BIFUNCTIONAL PROTEIN GLMU"/>
    <property type="match status" value="1"/>
</dbReference>
<feature type="binding site" evidence="20">
    <location>
        <position position="370"/>
    </location>
    <ligand>
        <name>UDP-N-acetyl-alpha-D-glucosamine</name>
        <dbReference type="ChEBI" id="CHEBI:57705"/>
    </ligand>
</feature>
<dbReference type="UniPathway" id="UPA00973"/>
<dbReference type="SUPFAM" id="SSF53448">
    <property type="entry name" value="Nucleotide-diphospho-sugar transferases"/>
    <property type="match status" value="1"/>
</dbReference>
<comment type="caution">
    <text evidence="22">The sequence shown here is derived from an EMBL/GenBank/DDBJ whole genome shotgun (WGS) entry which is preliminary data.</text>
</comment>
<dbReference type="InterPro" id="IPR005882">
    <property type="entry name" value="Bifunctional_GlmU"/>
</dbReference>
<accession>A0A5D0WJR2</accession>
<keyword evidence="15 20" id="KW-0012">Acyltransferase</keyword>
<dbReference type="GO" id="GO:0006048">
    <property type="term" value="P:UDP-N-acetylglucosamine biosynthetic process"/>
    <property type="evidence" value="ECO:0007669"/>
    <property type="project" value="UniProtKB-UniPathway"/>
</dbReference>
<comment type="similarity">
    <text evidence="4 20">In the C-terminal section; belongs to the transferase hexapeptide repeat family.</text>
</comment>
<comment type="cofactor">
    <cofactor evidence="20">
        <name>Mg(2+)</name>
        <dbReference type="ChEBI" id="CHEBI:18420"/>
    </cofactor>
    <text evidence="20">Binds 1 Mg(2+) ion per subunit.</text>
</comment>
<organism evidence="22 23">
    <name type="scientific">Acetobacterium wieringae</name>
    <dbReference type="NCBI Taxonomy" id="52694"/>
    <lineage>
        <taxon>Bacteria</taxon>
        <taxon>Bacillati</taxon>
        <taxon>Bacillota</taxon>
        <taxon>Clostridia</taxon>
        <taxon>Eubacteriales</taxon>
        <taxon>Eubacteriaceae</taxon>
        <taxon>Acetobacterium</taxon>
    </lineage>
</organism>
<dbReference type="Gene3D" id="2.160.10.10">
    <property type="entry name" value="Hexapeptide repeat proteins"/>
    <property type="match status" value="1"/>
</dbReference>
<dbReference type="GO" id="GO:0071555">
    <property type="term" value="P:cell wall organization"/>
    <property type="evidence" value="ECO:0007669"/>
    <property type="project" value="UniProtKB-KW"/>
</dbReference>
<dbReference type="InterPro" id="IPR038009">
    <property type="entry name" value="GlmU_C_LbH"/>
</dbReference>
<comment type="catalytic activity">
    <reaction evidence="17 20">
        <text>alpha-D-glucosamine 1-phosphate + acetyl-CoA = N-acetyl-alpha-D-glucosamine 1-phosphate + CoA + H(+)</text>
        <dbReference type="Rhea" id="RHEA:13725"/>
        <dbReference type="ChEBI" id="CHEBI:15378"/>
        <dbReference type="ChEBI" id="CHEBI:57287"/>
        <dbReference type="ChEBI" id="CHEBI:57288"/>
        <dbReference type="ChEBI" id="CHEBI:57776"/>
        <dbReference type="ChEBI" id="CHEBI:58516"/>
        <dbReference type="EC" id="2.3.1.157"/>
    </reaction>
</comment>
<dbReference type="InterPro" id="IPR005835">
    <property type="entry name" value="NTP_transferase_dom"/>
</dbReference>
<dbReference type="GO" id="GO:0009245">
    <property type="term" value="P:lipid A biosynthetic process"/>
    <property type="evidence" value="ECO:0007669"/>
    <property type="project" value="UniProtKB-UniRule"/>
</dbReference>
<evidence type="ECO:0000256" key="12">
    <source>
        <dbReference type="ARBA" id="ARBA00022960"/>
    </source>
</evidence>
<proteinExistence type="inferred from homology"/>
<sequence>MENNMNHSRVIILAAGEGSRMRSQKPKVLHQVCGENILDYVIAVSKASGIFEIGVIIGFQAEQVKASLSPEIATYFQQEQLGTGHAVIQALPFFEELQGNLIVLVGDAPLIQAETLTGLIAAHENGGYAATVLTAEFAEPSGYGRMIKNSAGELLKIVEEKDATPVEKQIKEINSGMYCFDAQSLILALKELKTDNIQGEYYLTDVIEILRRMGKTTGTYVTPDPEDIQAINSRVQLAEAEAVMRKRINNKLMETGVTFIDPATTYVGARVIVDQDTVLYPGVILEGQTKIGKDCVIGANSRLVDAKIGNNVTIQNSTILDSSVDEYTSVGPYAYIRPGSQIGKHCKVGDFVEVKNSTMADGAKASHLTYIGDGDVGENVNLGCGTVFVNYDGKKKYRTVVEKDAFVGCNTNLIAPVTVKEGAYIAAGSTITDDVPEDSLAIARARQVNKVGYLKK</sequence>
<feature type="binding site" evidence="20">
    <location>
        <position position="144"/>
    </location>
    <ligand>
        <name>UDP-N-acetyl-alpha-D-glucosamine</name>
        <dbReference type="ChEBI" id="CHEBI:57705"/>
    </ligand>
</feature>
<feature type="region of interest" description="Linker" evidence="20">
    <location>
        <begin position="235"/>
        <end position="255"/>
    </location>
</feature>
<evidence type="ECO:0000256" key="20">
    <source>
        <dbReference type="HAMAP-Rule" id="MF_01631"/>
    </source>
</evidence>
<dbReference type="AlphaFoldDB" id="A0A5D0WJR2"/>
<feature type="binding site" evidence="20">
    <location>
        <begin position="82"/>
        <end position="83"/>
    </location>
    <ligand>
        <name>UDP-N-acetyl-alpha-D-glucosamine</name>
        <dbReference type="ChEBI" id="CHEBI:57705"/>
    </ligand>
</feature>
<comment type="caution">
    <text evidence="20">Lacks conserved residue(s) required for the propagation of feature annotation.</text>
</comment>
<evidence type="ECO:0000256" key="17">
    <source>
        <dbReference type="ARBA" id="ARBA00048247"/>
    </source>
</evidence>
<dbReference type="EMBL" id="VSLA01000025">
    <property type="protein sequence ID" value="TYC84399.1"/>
    <property type="molecule type" value="Genomic_DNA"/>
</dbReference>
<dbReference type="GO" id="GO:0019134">
    <property type="term" value="F:glucosamine-1-phosphate N-acetyltransferase activity"/>
    <property type="evidence" value="ECO:0007669"/>
    <property type="project" value="UniProtKB-UniRule"/>
</dbReference>
<feature type="binding site" evidence="20">
    <location>
        <position position="355"/>
    </location>
    <ligand>
        <name>UDP-N-acetyl-alpha-D-glucosamine</name>
        <dbReference type="ChEBI" id="CHEBI:57705"/>
    </ligand>
</feature>
<dbReference type="PANTHER" id="PTHR43584">
    <property type="entry name" value="NUCLEOTIDYL TRANSFERASE"/>
    <property type="match status" value="1"/>
</dbReference>
<keyword evidence="16 20" id="KW-0961">Cell wall biogenesis/degradation</keyword>
<dbReference type="Pfam" id="PF14602">
    <property type="entry name" value="Hexapep_2"/>
    <property type="match status" value="2"/>
</dbReference>
<evidence type="ECO:0000313" key="22">
    <source>
        <dbReference type="EMBL" id="TYC84399.1"/>
    </source>
</evidence>
<keyword evidence="8 20" id="KW-0548">Nucleotidyltransferase</keyword>
<dbReference type="GO" id="GO:0016020">
    <property type="term" value="C:membrane"/>
    <property type="evidence" value="ECO:0007669"/>
    <property type="project" value="GOC"/>
</dbReference>
<feature type="binding site" evidence="20">
    <location>
        <position position="444"/>
    </location>
    <ligand>
        <name>acetyl-CoA</name>
        <dbReference type="ChEBI" id="CHEBI:57288"/>
    </ligand>
</feature>
<comment type="subunit">
    <text evidence="20">Homotrimer.</text>
</comment>
<evidence type="ECO:0000256" key="14">
    <source>
        <dbReference type="ARBA" id="ARBA00023268"/>
    </source>
</evidence>
<dbReference type="GO" id="GO:0008360">
    <property type="term" value="P:regulation of cell shape"/>
    <property type="evidence" value="ECO:0007669"/>
    <property type="project" value="UniProtKB-KW"/>
</dbReference>
<feature type="binding site" evidence="20">
    <location>
        <position position="427"/>
    </location>
    <ligand>
        <name>acetyl-CoA</name>
        <dbReference type="ChEBI" id="CHEBI:57288"/>
    </ligand>
</feature>
<evidence type="ECO:0000256" key="18">
    <source>
        <dbReference type="ARBA" id="ARBA00048493"/>
    </source>
</evidence>
<evidence type="ECO:0000256" key="11">
    <source>
        <dbReference type="ARBA" id="ARBA00022842"/>
    </source>
</evidence>
<feature type="binding site" evidence="20">
    <location>
        <begin position="13"/>
        <end position="16"/>
    </location>
    <ligand>
        <name>UDP-N-acetyl-alpha-D-glucosamine</name>
        <dbReference type="ChEBI" id="CHEBI:57705"/>
    </ligand>
</feature>
<feature type="region of interest" description="Pyrophosphorylase" evidence="20">
    <location>
        <begin position="1"/>
        <end position="234"/>
    </location>
</feature>
<dbReference type="NCBIfam" id="NF010934">
    <property type="entry name" value="PRK14354.1"/>
    <property type="match status" value="1"/>
</dbReference>
<evidence type="ECO:0000256" key="19">
    <source>
        <dbReference type="ARBA" id="ARBA00049628"/>
    </source>
</evidence>
<evidence type="ECO:0000256" key="16">
    <source>
        <dbReference type="ARBA" id="ARBA00023316"/>
    </source>
</evidence>
<comment type="pathway">
    <text evidence="3 20">Nucleotide-sugar biosynthesis; UDP-N-acetyl-alpha-D-glucosamine biosynthesis; UDP-N-acetyl-alpha-D-glucosamine from N-acetyl-alpha-D-glucosamine 1-phosphate: step 1/1.</text>
</comment>
<feature type="binding site" evidence="20">
    <location>
        <position position="77"/>
    </location>
    <ligand>
        <name>UDP-N-acetyl-alpha-D-glucosamine</name>
        <dbReference type="ChEBI" id="CHEBI:57705"/>
    </ligand>
</feature>
<evidence type="ECO:0000256" key="3">
    <source>
        <dbReference type="ARBA" id="ARBA00005208"/>
    </source>
</evidence>
<dbReference type="InterPro" id="IPR050065">
    <property type="entry name" value="GlmU-like"/>
</dbReference>
<feature type="domain" description="Nucleotidyl transferase" evidence="21">
    <location>
        <begin position="10"/>
        <end position="224"/>
    </location>
</feature>
<dbReference type="UniPathway" id="UPA00113">
    <property type="reaction ID" value="UER00532"/>
</dbReference>
<dbReference type="GO" id="GO:0009252">
    <property type="term" value="P:peptidoglycan biosynthetic process"/>
    <property type="evidence" value="ECO:0007669"/>
    <property type="project" value="UniProtKB-UniRule"/>
</dbReference>
<feature type="binding site" evidence="20">
    <location>
        <position position="107"/>
    </location>
    <ligand>
        <name>Mg(2+)</name>
        <dbReference type="ChEBI" id="CHEBI:18420"/>
    </ligand>
</feature>
<dbReference type="InterPro" id="IPR011004">
    <property type="entry name" value="Trimer_LpxA-like_sf"/>
</dbReference>